<evidence type="ECO:0000313" key="13">
    <source>
        <dbReference type="EMBL" id="ABU74961.1"/>
    </source>
</evidence>
<organism evidence="13 14">
    <name type="scientific">Vibrio campbellii (strain ATCC BAA-1116)</name>
    <dbReference type="NCBI Taxonomy" id="2902295"/>
    <lineage>
        <taxon>Bacteria</taxon>
        <taxon>Pseudomonadati</taxon>
        <taxon>Pseudomonadota</taxon>
        <taxon>Gammaproteobacteria</taxon>
        <taxon>Vibrionales</taxon>
        <taxon>Vibrionaceae</taxon>
        <taxon>Vibrio</taxon>
    </lineage>
</organism>
<evidence type="ECO:0000256" key="5">
    <source>
        <dbReference type="ARBA" id="ARBA00022519"/>
    </source>
</evidence>
<sequence length="486" mass="54940">MLTCSVNNNKIKKINRLYRTRNVMSRDNYNKLSSDELDFVDDKTAALLLNTPNSARLMLWVMALFFVAAIGWASWAEIDKVTVGQGKVIPSSQIQVVQNLEGGLVKKILVKEGQKVQKDQQLLLIDDTRFRSDFREREQQVANLTASVLHLSASINSVEVNRDFDDSNWEKNVVIDYGKLTFPPILEENRPRLTQRQKAEYREDLDNLRSQISVIDQQVKQKQQDLVEIQARVSNLRQSYRYAKKELDITKPLADEGVVPRIELLKLQRQVNDTRREMTSSELKIPVIKSGIRESMLNRIDVALKFRSEQQEKLNSTQDQLSALVESAVGLEDRVNRTVVVSPVTGTIKTLNVNTVGGVIQPGMDIVEIVPTEDTLLVEAKIAPKDIAFLRPDLHAIVKFTAYDFTKYGGLEGELEHISADTTQDEEGNSFYIVRIRTEKTSFGQDADLPIIPGMTASVDIITGKRTVLEYLLKPILSAKTNALKE</sequence>
<feature type="domain" description="AprE-like long alpha-helical hairpin" evidence="11">
    <location>
        <begin position="179"/>
        <end position="333"/>
    </location>
</feature>
<dbReference type="SUPFAM" id="SSF56954">
    <property type="entry name" value="Outer membrane efflux proteins (OEP)"/>
    <property type="match status" value="1"/>
</dbReference>
<evidence type="ECO:0000256" key="9">
    <source>
        <dbReference type="RuleBase" id="RU365093"/>
    </source>
</evidence>
<dbReference type="PROSITE" id="PS00543">
    <property type="entry name" value="HLYD_FAMILY"/>
    <property type="match status" value="1"/>
</dbReference>
<feature type="coiled-coil region" evidence="10">
    <location>
        <begin position="198"/>
        <end position="239"/>
    </location>
</feature>
<dbReference type="Proteomes" id="UP000008152">
    <property type="component" value="Chromosome II"/>
</dbReference>
<dbReference type="Pfam" id="PF25994">
    <property type="entry name" value="HH_AprE"/>
    <property type="match status" value="1"/>
</dbReference>
<dbReference type="GO" id="GO:0005886">
    <property type="term" value="C:plasma membrane"/>
    <property type="evidence" value="ECO:0007669"/>
    <property type="project" value="UniProtKB-SubCell"/>
</dbReference>
<dbReference type="Gene3D" id="2.40.50.100">
    <property type="match status" value="1"/>
</dbReference>
<keyword evidence="6 9" id="KW-0812">Transmembrane</keyword>
<evidence type="ECO:0000256" key="8">
    <source>
        <dbReference type="ARBA" id="ARBA00023136"/>
    </source>
</evidence>
<dbReference type="PANTHER" id="PTHR30386">
    <property type="entry name" value="MEMBRANE FUSION SUBUNIT OF EMRAB-TOLC MULTIDRUG EFFLUX PUMP"/>
    <property type="match status" value="1"/>
</dbReference>
<evidence type="ECO:0000313" key="14">
    <source>
        <dbReference type="Proteomes" id="UP000008152"/>
    </source>
</evidence>
<dbReference type="Pfam" id="PF26002">
    <property type="entry name" value="Beta-barrel_AprE"/>
    <property type="match status" value="1"/>
</dbReference>
<evidence type="ECO:0000256" key="2">
    <source>
        <dbReference type="ARBA" id="ARBA00009477"/>
    </source>
</evidence>
<proteinExistence type="inferred from homology"/>
<dbReference type="PRINTS" id="PR01490">
    <property type="entry name" value="RTXTOXIND"/>
</dbReference>
<protein>
    <recommendedName>
        <fullName evidence="9">Membrane fusion protein (MFP) family protein</fullName>
    </recommendedName>
</protein>
<keyword evidence="4 9" id="KW-1003">Cell membrane</keyword>
<evidence type="ECO:0000256" key="7">
    <source>
        <dbReference type="ARBA" id="ARBA00022989"/>
    </source>
</evidence>
<keyword evidence="10" id="KW-0175">Coiled coil</keyword>
<dbReference type="Gene3D" id="2.40.30.170">
    <property type="match status" value="1"/>
</dbReference>
<evidence type="ECO:0000256" key="10">
    <source>
        <dbReference type="SAM" id="Coils"/>
    </source>
</evidence>
<dbReference type="InterPro" id="IPR058781">
    <property type="entry name" value="HH_AprE-like"/>
</dbReference>
<evidence type="ECO:0000256" key="1">
    <source>
        <dbReference type="ARBA" id="ARBA00004377"/>
    </source>
</evidence>
<dbReference type="KEGG" id="vha:VIBHAR_07089"/>
<comment type="similarity">
    <text evidence="2 9">Belongs to the membrane fusion protein (MFP) (TC 8.A.1) family.</text>
</comment>
<evidence type="ECO:0000256" key="6">
    <source>
        <dbReference type="ARBA" id="ARBA00022692"/>
    </source>
</evidence>
<name>A7N7N7_VIBC1</name>
<feature type="domain" description="AprE-like beta-barrel" evidence="12">
    <location>
        <begin position="376"/>
        <end position="464"/>
    </location>
</feature>
<dbReference type="InterPro" id="IPR058982">
    <property type="entry name" value="Beta-barrel_AprE"/>
</dbReference>
<gene>
    <name evidence="13" type="ordered locus">VIBHAR_07089</name>
</gene>
<accession>A7N7N7</accession>
<feature type="transmembrane region" description="Helical" evidence="9">
    <location>
        <begin position="57"/>
        <end position="75"/>
    </location>
</feature>
<keyword evidence="3 9" id="KW-0813">Transport</keyword>
<dbReference type="GO" id="GO:0009306">
    <property type="term" value="P:protein secretion"/>
    <property type="evidence" value="ECO:0007669"/>
    <property type="project" value="InterPro"/>
</dbReference>
<dbReference type="EMBL" id="CP000790">
    <property type="protein sequence ID" value="ABU74961.1"/>
    <property type="molecule type" value="Genomic_DNA"/>
</dbReference>
<keyword evidence="8 9" id="KW-0472">Membrane</keyword>
<dbReference type="AlphaFoldDB" id="A7N7N7"/>
<keyword evidence="5 9" id="KW-0997">Cell inner membrane</keyword>
<comment type="subcellular location">
    <subcellularLocation>
        <location evidence="1 9">Cell inner membrane</location>
        <topology evidence="1 9">Single-pass membrane protein</topology>
    </subcellularLocation>
</comment>
<dbReference type="NCBIfam" id="TIGR01843">
    <property type="entry name" value="type_I_hlyD"/>
    <property type="match status" value="1"/>
</dbReference>
<evidence type="ECO:0000259" key="12">
    <source>
        <dbReference type="Pfam" id="PF26002"/>
    </source>
</evidence>
<reference evidence="13 14" key="1">
    <citation type="submission" date="2007-08" db="EMBL/GenBank/DDBJ databases">
        <authorList>
            <consortium name="The Vibrio harveyi Genome Sequencing Project"/>
            <person name="Bassler B."/>
            <person name="Clifton S.W."/>
            <person name="Fulton L."/>
            <person name="Delehaunty K."/>
            <person name="Fronick C."/>
            <person name="Harrison M."/>
            <person name="Markivic C."/>
            <person name="Fulton R."/>
            <person name="Tin-Wollam A.-M."/>
            <person name="Shah N."/>
            <person name="Pepin K."/>
            <person name="Nash W."/>
            <person name="Thiruvilangam P."/>
            <person name="Bhonagiri V."/>
            <person name="Waters C."/>
            <person name="Tu K.C."/>
            <person name="Irgon J."/>
            <person name="Wilson R.K."/>
        </authorList>
    </citation>
    <scope>NUCLEOTIDE SEQUENCE [LARGE SCALE GENOMIC DNA]</scope>
    <source>
        <strain evidence="14">ATCC BAA-1116 / BB120</strain>
    </source>
</reference>
<dbReference type="PANTHER" id="PTHR30386:SF26">
    <property type="entry name" value="TRANSPORT PROTEIN COMB"/>
    <property type="match status" value="1"/>
</dbReference>
<dbReference type="Gene3D" id="1.20.1600.10">
    <property type="entry name" value="Outer membrane efflux proteins (OEP)"/>
    <property type="match status" value="1"/>
</dbReference>
<dbReference type="InterPro" id="IPR050739">
    <property type="entry name" value="MFP"/>
</dbReference>
<dbReference type="InterPro" id="IPR006144">
    <property type="entry name" value="Secretion_HlyD_CS"/>
</dbReference>
<evidence type="ECO:0000256" key="4">
    <source>
        <dbReference type="ARBA" id="ARBA00022475"/>
    </source>
</evidence>
<dbReference type="InterPro" id="IPR010129">
    <property type="entry name" value="T1SS_HlyD"/>
</dbReference>
<keyword evidence="7 9" id="KW-1133">Transmembrane helix</keyword>
<evidence type="ECO:0000256" key="3">
    <source>
        <dbReference type="ARBA" id="ARBA00022448"/>
    </source>
</evidence>
<feature type="coiled-coil region" evidence="10">
    <location>
        <begin position="264"/>
        <end position="327"/>
    </location>
</feature>
<evidence type="ECO:0000259" key="11">
    <source>
        <dbReference type="Pfam" id="PF25994"/>
    </source>
</evidence>
<dbReference type="PATRIC" id="fig|338187.36.peg.5915"/>